<proteinExistence type="predicted"/>
<name>A0A348B6W5_9CREN</name>
<dbReference type="AlphaFoldDB" id="A0A348B6W5"/>
<dbReference type="RefSeq" id="WP_126451152.1">
    <property type="nucleotide sequence ID" value="NZ_AP018553.1"/>
</dbReference>
<evidence type="ECO:0000313" key="2">
    <source>
        <dbReference type="EMBL" id="GGU03413.1"/>
    </source>
</evidence>
<dbReference type="EMBL" id="BMQS01000025">
    <property type="protein sequence ID" value="GGU03413.1"/>
    <property type="molecule type" value="Genomic_DNA"/>
</dbReference>
<sequence length="223" mass="25302">MIKVPLVLSGLYLPNVNNPILLAWAYAEAELIYEEPSGVSEFLSMFWEASGFECKPLVNLRGPLPKLSRYIVLSLEIVKRAREECGLPIKEKEIWEMLELLDGALMDSPYVEGLRKVQRYQSPILYRKGEDPVPVDVRVYKVRPLMWYPVGDPLILDNSLVHLAGIVTIKLAETGRKELNIVENGLWTSIYGVVSPPYSWLKWVWDGKEAALLEIQELTSSSA</sequence>
<dbReference type="KEGG" id="sacd:HS1genome_2306"/>
<reference evidence="2" key="4">
    <citation type="submission" date="2020-09" db="EMBL/GenBank/DDBJ databases">
        <authorList>
            <person name="Sun Q."/>
            <person name="Ohkuma M."/>
        </authorList>
    </citation>
    <scope>NUCLEOTIDE SEQUENCE</scope>
    <source>
        <strain evidence="2">JCM 31740</strain>
    </source>
</reference>
<dbReference type="Proteomes" id="UP000276741">
    <property type="component" value="Chromosome"/>
</dbReference>
<accession>A0A348B6W5</accession>
<dbReference type="GeneID" id="38667759"/>
<evidence type="ECO:0000313" key="1">
    <source>
        <dbReference type="EMBL" id="BBD73917.1"/>
    </source>
</evidence>
<keyword evidence="3" id="KW-1185">Reference proteome</keyword>
<reference evidence="3" key="2">
    <citation type="submission" date="2018-04" db="EMBL/GenBank/DDBJ databases">
        <title>Complete genome sequence of Sulfodiicoccus acidiphilus strain HS-1.</title>
        <authorList>
            <person name="Sakai H.D."/>
            <person name="Kurosawa N."/>
        </authorList>
    </citation>
    <scope>NUCLEOTIDE SEQUENCE [LARGE SCALE GENOMIC DNA]</scope>
    <source>
        <strain evidence="3">HS-1</strain>
    </source>
</reference>
<gene>
    <name evidence="2" type="ORF">GCM10007116_20450</name>
    <name evidence="1" type="ORF">HS1genome_2306</name>
</gene>
<organism evidence="1 3">
    <name type="scientific">Sulfodiicoccus acidiphilus</name>
    <dbReference type="NCBI Taxonomy" id="1670455"/>
    <lineage>
        <taxon>Archaea</taxon>
        <taxon>Thermoproteota</taxon>
        <taxon>Thermoprotei</taxon>
        <taxon>Sulfolobales</taxon>
        <taxon>Sulfolobaceae</taxon>
        <taxon>Sulfodiicoccus</taxon>
    </lineage>
</organism>
<dbReference type="OrthoDB" id="35798at2157"/>
<dbReference type="EMBL" id="AP018553">
    <property type="protein sequence ID" value="BBD73917.1"/>
    <property type="molecule type" value="Genomic_DNA"/>
</dbReference>
<evidence type="ECO:0000313" key="3">
    <source>
        <dbReference type="Proteomes" id="UP000276741"/>
    </source>
</evidence>
<reference evidence="1" key="3">
    <citation type="journal article" date="2019" name="BMC Res. Notes">
        <title>Complete genome sequence of the Sulfodiicoccus acidiphilus strain HS-1T, the first crenarchaeon that lacks polB3, isolated from an acidic hot spring in Ohwaku-dani, Hakone, Japan.</title>
        <authorList>
            <person name="Sakai H.D."/>
            <person name="Kurosawa N."/>
        </authorList>
    </citation>
    <scope>NUCLEOTIDE SEQUENCE</scope>
    <source>
        <strain evidence="1">HS-1</strain>
    </source>
</reference>
<protein>
    <submittedName>
        <fullName evidence="1">Uncharacterized protein</fullName>
    </submittedName>
</protein>
<dbReference type="Proteomes" id="UP000616143">
    <property type="component" value="Unassembled WGS sequence"/>
</dbReference>
<reference evidence="2" key="1">
    <citation type="journal article" date="2014" name="Int. J. Syst. Evol. Microbiol.">
        <title>Complete genome sequence of Corynebacterium casei LMG S-19264T (=DSM 44701T), isolated from a smear-ripened cheese.</title>
        <authorList>
            <consortium name="US DOE Joint Genome Institute (JGI-PGF)"/>
            <person name="Walter F."/>
            <person name="Albersmeier A."/>
            <person name="Kalinowski J."/>
            <person name="Ruckert C."/>
        </authorList>
    </citation>
    <scope>NUCLEOTIDE SEQUENCE</scope>
    <source>
        <strain evidence="2">JCM 31740</strain>
    </source>
</reference>